<feature type="compositionally biased region" description="Polar residues" evidence="5">
    <location>
        <begin position="164"/>
        <end position="175"/>
    </location>
</feature>
<feature type="compositionally biased region" description="Basic and acidic residues" evidence="5">
    <location>
        <begin position="851"/>
        <end position="864"/>
    </location>
</feature>
<protein>
    <recommendedName>
        <fullName evidence="6">SWIM-type domain-containing protein</fullName>
    </recommendedName>
</protein>
<feature type="compositionally biased region" description="Low complexity" evidence="5">
    <location>
        <begin position="548"/>
        <end position="570"/>
    </location>
</feature>
<feature type="compositionally biased region" description="Basic and acidic residues" evidence="5">
    <location>
        <begin position="495"/>
        <end position="520"/>
    </location>
</feature>
<keyword evidence="2 4" id="KW-0863">Zinc-finger</keyword>
<dbReference type="PANTHER" id="PTHR22619">
    <property type="entry name" value="ZINC FINGER SWIM DOMAIN CONTAINING PROTEIN 4, 5, 6"/>
    <property type="match status" value="1"/>
</dbReference>
<dbReference type="PROSITE" id="PS50966">
    <property type="entry name" value="ZF_SWIM"/>
    <property type="match status" value="1"/>
</dbReference>
<proteinExistence type="predicted"/>
<feature type="compositionally biased region" description="Acidic residues" evidence="5">
    <location>
        <begin position="571"/>
        <end position="591"/>
    </location>
</feature>
<dbReference type="Pfam" id="PF21055">
    <property type="entry name" value="ZSWIM4-8_C"/>
    <property type="match status" value="1"/>
</dbReference>
<feature type="domain" description="SWIM-type" evidence="6">
    <location>
        <begin position="258"/>
        <end position="295"/>
    </location>
</feature>
<accession>A0ABM1YVK4</accession>
<feature type="compositionally biased region" description="Basic residues" evidence="5">
    <location>
        <begin position="178"/>
        <end position="187"/>
    </location>
</feature>
<feature type="compositionally biased region" description="Pro residues" evidence="5">
    <location>
        <begin position="1255"/>
        <end position="1264"/>
    </location>
</feature>
<dbReference type="EnsemblMetazoa" id="AALFPA23_012521.R17958">
    <property type="protein sequence ID" value="AALFPA23_012521.P17958"/>
    <property type="gene ID" value="AALFPA23_012521"/>
</dbReference>
<evidence type="ECO:0000256" key="4">
    <source>
        <dbReference type="PROSITE-ProRule" id="PRU00325"/>
    </source>
</evidence>
<dbReference type="EnsemblMetazoa" id="AALFPA23_012521.R17960">
    <property type="protein sequence ID" value="AALFPA23_012521.P17960"/>
    <property type="gene ID" value="AALFPA23_012521"/>
</dbReference>
<dbReference type="Proteomes" id="UP000069940">
    <property type="component" value="Unassembled WGS sequence"/>
</dbReference>
<keyword evidence="3" id="KW-0862">Zinc</keyword>
<evidence type="ECO:0000256" key="2">
    <source>
        <dbReference type="ARBA" id="ARBA00022771"/>
    </source>
</evidence>
<dbReference type="RefSeq" id="XP_062707594.1">
    <property type="nucleotide sequence ID" value="XM_062851610.1"/>
</dbReference>
<feature type="compositionally biased region" description="Low complexity" evidence="5">
    <location>
        <begin position="596"/>
        <end position="608"/>
    </location>
</feature>
<evidence type="ECO:0000259" key="6">
    <source>
        <dbReference type="PROSITE" id="PS50966"/>
    </source>
</evidence>
<feature type="region of interest" description="Disordered" evidence="5">
    <location>
        <begin position="1214"/>
        <end position="1332"/>
    </location>
</feature>
<feature type="compositionally biased region" description="Pro residues" evidence="5">
    <location>
        <begin position="1082"/>
        <end position="1091"/>
    </location>
</feature>
<feature type="region of interest" description="Disordered" evidence="5">
    <location>
        <begin position="653"/>
        <end position="682"/>
    </location>
</feature>
<keyword evidence="1" id="KW-0479">Metal-binding</keyword>
<feature type="region of interest" description="Disordered" evidence="5">
    <location>
        <begin position="1063"/>
        <end position="1134"/>
    </location>
</feature>
<feature type="compositionally biased region" description="Pro residues" evidence="5">
    <location>
        <begin position="1114"/>
        <end position="1125"/>
    </location>
</feature>
<feature type="compositionally biased region" description="Low complexity" evidence="5">
    <location>
        <begin position="825"/>
        <end position="834"/>
    </location>
</feature>
<feature type="compositionally biased region" description="Basic residues" evidence="5">
    <location>
        <begin position="1220"/>
        <end position="1233"/>
    </location>
</feature>
<feature type="region of interest" description="Disordered" evidence="5">
    <location>
        <begin position="533"/>
        <end position="611"/>
    </location>
</feature>
<name>A0ABM1YVK4_AEDAL</name>
<dbReference type="RefSeq" id="XP_062707595.1">
    <property type="nucleotide sequence ID" value="XM_062851611.1"/>
</dbReference>
<dbReference type="InterPro" id="IPR007527">
    <property type="entry name" value="Znf_SWIM"/>
</dbReference>
<evidence type="ECO:0000313" key="7">
    <source>
        <dbReference type="EnsemblMetazoa" id="AALFPA23_012521.P17958"/>
    </source>
</evidence>
<feature type="region of interest" description="Disordered" evidence="5">
    <location>
        <begin position="134"/>
        <end position="210"/>
    </location>
</feature>
<keyword evidence="8" id="KW-1185">Reference proteome</keyword>
<evidence type="ECO:0000313" key="8">
    <source>
        <dbReference type="Proteomes" id="UP000069940"/>
    </source>
</evidence>
<dbReference type="EnsemblMetazoa" id="AALFPA23_012521.R17959">
    <property type="protein sequence ID" value="AALFPA23_012521.P17959"/>
    <property type="gene ID" value="AALFPA23_012521"/>
</dbReference>
<reference evidence="7" key="2">
    <citation type="submission" date="2025-05" db="UniProtKB">
        <authorList>
            <consortium name="EnsemblMetazoa"/>
        </authorList>
    </citation>
    <scope>IDENTIFICATION</scope>
    <source>
        <strain evidence="7">Foshan</strain>
    </source>
</reference>
<dbReference type="GeneID" id="109414426"/>
<feature type="region of interest" description="Disordered" evidence="5">
    <location>
        <begin position="825"/>
        <end position="912"/>
    </location>
</feature>
<evidence type="ECO:0000256" key="3">
    <source>
        <dbReference type="ARBA" id="ARBA00022833"/>
    </source>
</evidence>
<sequence length="2156" mass="239421">MINRNMLCCDKPLSSGGVQCNRSARVGPGGPLRQPDSLLDTTARIVAQNEPFQKIEERYDRIPEPVQRRIIFWSFPRNEKDICMYSSLSRVSSINSVEPQSLSFCAGLKLVESGCVEDVLQVGFHLSGIVWTYPPNPTQRQSSSSGSTSASSGNRHDIPYQFPGINNSHQHNYIGNNNHHHNPHNHRPLTPPPLHQAPLAPGPPMPPGGPVMFPPPPGIAQPVPPQYNNNPNIDRDGFNNISTSSSSGQANMEENKKFKVSVSFDRCKITSVTCSCDTKDIFWCHHVVALALYRIRNADTVKLRVPISETLLQMNRQQLQKFIQYLISEHHTEVLPTAQRLADEILQQRSEINSICGAPDPTAGASKDDDHSWHLDETQVCEAVKTYLGQGSYYYSSKHLNSLFGKVREMLRAQDSNGARMLTLITEQFLNDPRLVLWKNHGTPMTEKCRQLWDQLGALWVCIVLNPKSTHAERLHWKALLEKWSKSEVCPQEDPDLRTSTRESIRERSNRERERDRNRFFRENNLRNMMYYNQNNVHPNDHHRNYNDRNINNRGNNNIEGQNNGQNDNYDSSESDSDSDEEMEENNEAENGEGGNNVDPNVANPANPDHMEEDVDQVHNILQDINFGVNGEVSKPDDNDYINLNLISENSNLNPILPENDDSSRESMDGDNDAPMPGPSGISANKAIKQDNFFRSNPCICGEEKCECNRPVFFDEIKPGKFFDCEASNFMVTEDANQGCEPLKVNEHEISTVELETGEDKNEKHCDILEKNNLGSFEDLAVPGPSGLSRLSLVPVSTAPSTSASSMDCKCHNDTDAMAGACTSNNTTGSCNSNAEKSDKSDNLTETSQSNEERQSSALRDNEANKVNQNEAESDDPQPGPSRAADYSAKRPQPVANDRNNDNNGRHCKRLKLNNGNWVGKNVNKTPRTIFHKALDAVNMTWDNDHLKFILESDSYSISSQNSVQIAGSSKSFSNSPSAKSNFNAVGQPLWHEQISMTAARIDSLRSHGHIEAALRLSVSVVRTMREIQRDAQALWHRHKPKIAEVKIVEPVCSCQSTPVATAASSTSTMGSRSKDSTSQQMPPPPVPGPPASSSSASSSNKVCNCPAHQQHLPVPPPPPPPPPHQQFQQHPQIKKDCSKCLQIKCYYESVGSTGHGSNSSKHNYYNNMIRNSRGGMICHSAKCNPFIPPQAEMFRNPQPHCSRDYRYMKFSMPPTQQHPHMHHNHHHHHHQHQGVPPALLGPPQGPHHMHPSGHPMPPLPAMMPPQHVSNEHPPMPPKCNCPVHKDERNDPLPSSGSSNMGPPVNGPVPGPSSSSSGLPPPQPPPPLAPFHPQEVLQKSHMACSQHDKNQCCIKNICCKMIAQAKHLEKQYPMGPNGPAGPVAPGQYMPSPCNCGMHSNPHGMYGGPVYNNSGPTHAIQAGPSTSRCAMKSYDRNHAASYPECDANGAAACSSKSIPKSTQSNAMQHCNAEAPGPSTAIPLSTSSTVPIKIHQPDCALNKKPIDCNNSSKTKANATNTSSKASSVLDPIKINRKPNCLSKCIDCSIGCEVEFPLDAIACIFDCLTEACIMPEAMVNEMSRMAYEIGANGNGQNNAAPEDVNIIPPKYRHIPVPGSKDKYETYLTLAFEAAILALSKQRIMPHGLYAQHVICKQQDQLISRLRNIDLDQMLIDVLKNLSIQLLDGGPTSGLGEMIHPESVPMHTLARFLFASLLNQYSDLAFSIGLRAMRFPILENITEGSVNGIEMQHNNFMHSPYPRWWTLGHLETQQCSLSSTMLSAAKGDTKRLSAVLENARRNIHSSSHLFKLAQDAFRFATPENGPRSQTLLGVAFELGLQVMRMTLTCLNWRRREMVRWLVTCASHVGLEALMSIMQNWYHLFTPTEATGPVATTIMSHSTIMRLNLNFRQQDELSNCARTLALQCATKDPPNCALNALTLCENDAMAFETAYHIVIDAATHIMTSSQLFTIARYMEHRGYPSRAYNLAMLAMKNVQLAYNQDTHPAINDIHWACALSHSLGKTELSKMIPLVIKNVQCATVLSDILRRCSVPTPGMHNFSTHGNNMRQCMKLSYDREPLNHLLEAAVSAYVNTTHSRLSHISPRHYSDFIDFLSKARDTFMLARDGPAHFSRLIENITIAYKGKKKLVRQVRQRFQFV</sequence>
<feature type="compositionally biased region" description="Low complexity" evidence="5">
    <location>
        <begin position="142"/>
        <end position="153"/>
    </location>
</feature>
<feature type="region of interest" description="Disordered" evidence="5">
    <location>
        <begin position="490"/>
        <end position="520"/>
    </location>
</feature>
<dbReference type="RefSeq" id="XP_029728307.2">
    <property type="nucleotide sequence ID" value="XM_029872447.2"/>
</dbReference>
<reference evidence="8" key="1">
    <citation type="journal article" date="2015" name="Proc. Natl. Acad. Sci. U.S.A.">
        <title>Genome sequence of the Asian Tiger mosquito, Aedes albopictus, reveals insights into its biology, genetics, and evolution.</title>
        <authorList>
            <person name="Chen X.G."/>
            <person name="Jiang X."/>
            <person name="Gu J."/>
            <person name="Xu M."/>
            <person name="Wu Y."/>
            <person name="Deng Y."/>
            <person name="Zhang C."/>
            <person name="Bonizzoni M."/>
            <person name="Dermauw W."/>
            <person name="Vontas J."/>
            <person name="Armbruster P."/>
            <person name="Huang X."/>
            <person name="Yang Y."/>
            <person name="Zhang H."/>
            <person name="He W."/>
            <person name="Peng H."/>
            <person name="Liu Y."/>
            <person name="Wu K."/>
            <person name="Chen J."/>
            <person name="Lirakis M."/>
            <person name="Topalis P."/>
            <person name="Van Leeuwen T."/>
            <person name="Hall A.B."/>
            <person name="Jiang X."/>
            <person name="Thorpe C."/>
            <person name="Mueller R.L."/>
            <person name="Sun C."/>
            <person name="Waterhouse R.M."/>
            <person name="Yan G."/>
            <person name="Tu Z.J."/>
            <person name="Fang X."/>
            <person name="James A.A."/>
        </authorList>
    </citation>
    <scope>NUCLEOTIDE SEQUENCE [LARGE SCALE GENOMIC DNA]</scope>
    <source>
        <strain evidence="8">Foshan</strain>
    </source>
</reference>
<feature type="compositionally biased region" description="Pro residues" evidence="5">
    <location>
        <begin position="189"/>
        <end position="210"/>
    </location>
</feature>
<evidence type="ECO:0000256" key="5">
    <source>
        <dbReference type="SAM" id="MobiDB-lite"/>
    </source>
</evidence>
<feature type="compositionally biased region" description="Pro residues" evidence="5">
    <location>
        <begin position="1319"/>
        <end position="1330"/>
    </location>
</feature>
<evidence type="ECO:0000256" key="1">
    <source>
        <dbReference type="ARBA" id="ARBA00022723"/>
    </source>
</evidence>
<organism evidence="7 8">
    <name type="scientific">Aedes albopictus</name>
    <name type="common">Asian tiger mosquito</name>
    <name type="synonym">Stegomyia albopicta</name>
    <dbReference type="NCBI Taxonomy" id="7160"/>
    <lineage>
        <taxon>Eukaryota</taxon>
        <taxon>Metazoa</taxon>
        <taxon>Ecdysozoa</taxon>
        <taxon>Arthropoda</taxon>
        <taxon>Hexapoda</taxon>
        <taxon>Insecta</taxon>
        <taxon>Pterygota</taxon>
        <taxon>Neoptera</taxon>
        <taxon>Endopterygota</taxon>
        <taxon>Diptera</taxon>
        <taxon>Nematocera</taxon>
        <taxon>Culicoidea</taxon>
        <taxon>Culicidae</taxon>
        <taxon>Culicinae</taxon>
        <taxon>Aedini</taxon>
        <taxon>Aedes</taxon>
        <taxon>Stegomyia</taxon>
    </lineage>
</organism>
<dbReference type="InterPro" id="IPR048370">
    <property type="entry name" value="ZSWIM4-8_C"/>
</dbReference>
<dbReference type="PANTHER" id="PTHR22619:SF0">
    <property type="entry name" value="ZINC FINGER SWIM DOMAIN-CONTAINING PROTEIN 6-LIKE PROTEIN"/>
    <property type="match status" value="1"/>
</dbReference>